<dbReference type="PANTHER" id="PTHR33096">
    <property type="entry name" value="CXC2 DOMAIN-CONTAINING PROTEIN"/>
    <property type="match status" value="1"/>
</dbReference>
<dbReference type="PANTHER" id="PTHR33096:SF1">
    <property type="entry name" value="CXC1-LIKE CYSTEINE CLUSTER ASSOCIATED WITH KDZ TRANSPOSASES DOMAIN-CONTAINING PROTEIN"/>
    <property type="match status" value="1"/>
</dbReference>
<sequence length="88" mass="10396">MKVKSFVRLNPNHVHPTEIEYVNLMNLDAEDPFWNNGLFTHKNEPWEVDCNTQNGICYLAEMNRGMEEKRRLGWETMQEQPTFSPIAL</sequence>
<organism evidence="1 2">
    <name type="scientific">Puccinia coronata f. sp. avenae</name>
    <dbReference type="NCBI Taxonomy" id="200324"/>
    <lineage>
        <taxon>Eukaryota</taxon>
        <taxon>Fungi</taxon>
        <taxon>Dikarya</taxon>
        <taxon>Basidiomycota</taxon>
        <taxon>Pucciniomycotina</taxon>
        <taxon>Pucciniomycetes</taxon>
        <taxon>Pucciniales</taxon>
        <taxon>Pucciniaceae</taxon>
        <taxon>Puccinia</taxon>
    </lineage>
</organism>
<proteinExistence type="predicted"/>
<dbReference type="OrthoDB" id="2506732at2759"/>
<reference evidence="1 2" key="1">
    <citation type="submission" date="2017-11" db="EMBL/GenBank/DDBJ databases">
        <title>De novo assembly and phasing of dikaryotic genomes from two isolates of Puccinia coronata f. sp. avenae, the causal agent of oat crown rust.</title>
        <authorList>
            <person name="Miller M.E."/>
            <person name="Zhang Y."/>
            <person name="Omidvar V."/>
            <person name="Sperschneider J."/>
            <person name="Schwessinger B."/>
            <person name="Raley C."/>
            <person name="Palmer J.M."/>
            <person name="Garnica D."/>
            <person name="Upadhyaya N."/>
            <person name="Rathjen J."/>
            <person name="Taylor J.M."/>
            <person name="Park R.F."/>
            <person name="Dodds P.N."/>
            <person name="Hirsch C.D."/>
            <person name="Kianian S.F."/>
            <person name="Figueroa M."/>
        </authorList>
    </citation>
    <scope>NUCLEOTIDE SEQUENCE [LARGE SCALE GENOMIC DNA]</scope>
    <source>
        <strain evidence="1">12NC29</strain>
    </source>
</reference>
<evidence type="ECO:0000313" key="2">
    <source>
        <dbReference type="Proteomes" id="UP000235388"/>
    </source>
</evidence>
<comment type="caution">
    <text evidence="1">The sequence shown here is derived from an EMBL/GenBank/DDBJ whole genome shotgun (WGS) entry which is preliminary data.</text>
</comment>
<dbReference type="Proteomes" id="UP000235388">
    <property type="component" value="Unassembled WGS sequence"/>
</dbReference>
<gene>
    <name evidence="1" type="ORF">PCANC_18240</name>
</gene>
<keyword evidence="2" id="KW-1185">Reference proteome</keyword>
<dbReference type="EMBL" id="PGCJ01000185">
    <property type="protein sequence ID" value="PLW40155.1"/>
    <property type="molecule type" value="Genomic_DNA"/>
</dbReference>
<evidence type="ECO:0000313" key="1">
    <source>
        <dbReference type="EMBL" id="PLW40155.1"/>
    </source>
</evidence>
<dbReference type="AlphaFoldDB" id="A0A2N5UQW4"/>
<name>A0A2N5UQW4_9BASI</name>
<protein>
    <submittedName>
        <fullName evidence="1">Uncharacterized protein</fullName>
    </submittedName>
</protein>
<accession>A0A2N5UQW4</accession>